<dbReference type="SFLD" id="SFLDG01168">
    <property type="entry name" value="Ferric_reductase_subgroup_(FRE"/>
    <property type="match status" value="2"/>
</dbReference>
<keyword evidence="12 15" id="KW-0472">Membrane</keyword>
<evidence type="ECO:0000313" key="19">
    <source>
        <dbReference type="Proteomes" id="UP000310689"/>
    </source>
</evidence>
<dbReference type="CDD" id="cd06186">
    <property type="entry name" value="NOX_Duox_like_FAD_NADP"/>
    <property type="match status" value="2"/>
</dbReference>
<keyword evidence="11" id="KW-0406">Ion transport</keyword>
<evidence type="ECO:0000256" key="8">
    <source>
        <dbReference type="ARBA" id="ARBA00022982"/>
    </source>
</evidence>
<dbReference type="GO" id="GO:0005524">
    <property type="term" value="F:ATP binding"/>
    <property type="evidence" value="ECO:0007669"/>
    <property type="project" value="InterPro"/>
</dbReference>
<dbReference type="GO" id="GO:0015677">
    <property type="term" value="P:copper ion import"/>
    <property type="evidence" value="ECO:0007669"/>
    <property type="project" value="TreeGrafter"/>
</dbReference>
<keyword evidence="5" id="KW-1003">Cell membrane</keyword>
<evidence type="ECO:0000256" key="13">
    <source>
        <dbReference type="ARBA" id="ARBA00048483"/>
    </source>
</evidence>
<accession>A0A4T0JCD0</accession>
<dbReference type="Gene3D" id="3.30.1360.40">
    <property type="match status" value="1"/>
</dbReference>
<dbReference type="Pfam" id="PF00069">
    <property type="entry name" value="Pkinase"/>
    <property type="match status" value="1"/>
</dbReference>
<evidence type="ECO:0000256" key="7">
    <source>
        <dbReference type="ARBA" id="ARBA00022917"/>
    </source>
</evidence>
<organism evidence="18 19">
    <name type="scientific">Wallemia ichthyophaga</name>
    <dbReference type="NCBI Taxonomy" id="245174"/>
    <lineage>
        <taxon>Eukaryota</taxon>
        <taxon>Fungi</taxon>
        <taxon>Dikarya</taxon>
        <taxon>Basidiomycota</taxon>
        <taxon>Wallemiomycotina</taxon>
        <taxon>Wallemiomycetes</taxon>
        <taxon>Wallemiales</taxon>
        <taxon>Wallemiaceae</taxon>
        <taxon>Wallemia</taxon>
    </lineage>
</organism>
<feature type="domain" description="Protein kinase" evidence="16">
    <location>
        <begin position="1583"/>
        <end position="1999"/>
    </location>
</feature>
<feature type="region of interest" description="Disordered" evidence="14">
    <location>
        <begin position="1540"/>
        <end position="1566"/>
    </location>
</feature>
<evidence type="ECO:0000256" key="2">
    <source>
        <dbReference type="ARBA" id="ARBA00006278"/>
    </source>
</evidence>
<dbReference type="InterPro" id="IPR017927">
    <property type="entry name" value="FAD-bd_FR_type"/>
</dbReference>
<feature type="transmembrane region" description="Helical" evidence="15">
    <location>
        <begin position="656"/>
        <end position="677"/>
    </location>
</feature>
<dbReference type="Gene3D" id="3.40.50.80">
    <property type="entry name" value="Nucleotide-binding domain of ferredoxin-NADP reductase (FNR) module"/>
    <property type="match status" value="2"/>
</dbReference>
<feature type="transmembrane region" description="Helical" evidence="15">
    <location>
        <begin position="950"/>
        <end position="969"/>
    </location>
</feature>
<feature type="transmembrane region" description="Helical" evidence="15">
    <location>
        <begin position="1141"/>
        <end position="1160"/>
    </location>
</feature>
<feature type="transmembrane region" description="Helical" evidence="15">
    <location>
        <begin position="628"/>
        <end position="649"/>
    </location>
</feature>
<feature type="domain" description="FAD-binding FR-type" evidence="17">
    <location>
        <begin position="708"/>
        <end position="813"/>
    </location>
</feature>
<feature type="compositionally biased region" description="Low complexity" evidence="14">
    <location>
        <begin position="1546"/>
        <end position="1562"/>
    </location>
</feature>
<keyword evidence="10" id="KW-0560">Oxidoreductase</keyword>
<comment type="subcellular location">
    <subcellularLocation>
        <location evidence="1">Cell membrane</location>
        <topology evidence="1">Multi-pass membrane protein</topology>
    </subcellularLocation>
</comment>
<evidence type="ECO:0000256" key="1">
    <source>
        <dbReference type="ARBA" id="ARBA00004651"/>
    </source>
</evidence>
<dbReference type="PANTHER" id="PTHR32361:SF23">
    <property type="entry name" value="FERRIC-CHELATE REDUCTASE"/>
    <property type="match status" value="1"/>
</dbReference>
<keyword evidence="7" id="KW-0648">Protein biosynthesis</keyword>
<evidence type="ECO:0000256" key="6">
    <source>
        <dbReference type="ARBA" id="ARBA00022692"/>
    </source>
</evidence>
<protein>
    <recommendedName>
        <fullName evidence="3">ferric-chelate reductase (NADPH)</fullName>
        <ecNumber evidence="3">1.16.1.9</ecNumber>
    </recommendedName>
</protein>
<dbReference type="SUPFAM" id="SSF52343">
    <property type="entry name" value="Ferredoxin reductase-like, C-terminal NADP-linked domain"/>
    <property type="match status" value="2"/>
</dbReference>
<gene>
    <name evidence="18" type="ORF">E3P86_01974</name>
</gene>
<dbReference type="SUPFAM" id="SSF63380">
    <property type="entry name" value="Riboflavin synthase domain-like"/>
    <property type="match status" value="2"/>
</dbReference>
<dbReference type="InterPro" id="IPR039261">
    <property type="entry name" value="FNR_nucleotide-bd"/>
</dbReference>
<dbReference type="Gene3D" id="3.30.200.20">
    <property type="entry name" value="Phosphorylase Kinase, domain 1"/>
    <property type="match status" value="1"/>
</dbReference>
<dbReference type="InterPro" id="IPR000719">
    <property type="entry name" value="Prot_kinase_dom"/>
</dbReference>
<evidence type="ECO:0000256" key="12">
    <source>
        <dbReference type="ARBA" id="ARBA00023136"/>
    </source>
</evidence>
<evidence type="ECO:0000256" key="3">
    <source>
        <dbReference type="ARBA" id="ARBA00012668"/>
    </source>
</evidence>
<feature type="region of interest" description="Disordered" evidence="14">
    <location>
        <begin position="1494"/>
        <end position="1516"/>
    </location>
</feature>
<dbReference type="InterPro" id="IPR013121">
    <property type="entry name" value="Fe_red_NAD-bd_6"/>
</dbReference>
<dbReference type="Pfam" id="PF08030">
    <property type="entry name" value="NAD_binding_6"/>
    <property type="match status" value="2"/>
</dbReference>
<evidence type="ECO:0000256" key="4">
    <source>
        <dbReference type="ARBA" id="ARBA00022448"/>
    </source>
</evidence>
<keyword evidence="6 15" id="KW-0812">Transmembrane</keyword>
<evidence type="ECO:0000313" key="18">
    <source>
        <dbReference type="EMBL" id="TIB37921.1"/>
    </source>
</evidence>
<dbReference type="Pfam" id="PF08561">
    <property type="entry name" value="Ribosomal_L37"/>
    <property type="match status" value="1"/>
</dbReference>
<evidence type="ECO:0000256" key="15">
    <source>
        <dbReference type="SAM" id="Phobius"/>
    </source>
</evidence>
<evidence type="ECO:0000256" key="9">
    <source>
        <dbReference type="ARBA" id="ARBA00022989"/>
    </source>
</evidence>
<feature type="transmembrane region" description="Helical" evidence="15">
    <location>
        <begin position="580"/>
        <end position="601"/>
    </location>
</feature>
<comment type="caution">
    <text evidence="18">The sequence shown here is derived from an EMBL/GenBank/DDBJ whole genome shotgun (WGS) entry which is preliminary data.</text>
</comment>
<feature type="transmembrane region" description="Helical" evidence="15">
    <location>
        <begin position="1197"/>
        <end position="1218"/>
    </location>
</feature>
<reference evidence="18 19" key="1">
    <citation type="submission" date="2019-03" db="EMBL/GenBank/DDBJ databases">
        <title>Sequencing 23 genomes of Wallemia ichthyophaga.</title>
        <authorList>
            <person name="Gostincar C."/>
        </authorList>
    </citation>
    <scope>NUCLEOTIDE SEQUENCE [LARGE SCALE GENOMIC DNA]</scope>
    <source>
        <strain evidence="18 19">EXF-6200</strain>
    </source>
</reference>
<dbReference type="EMBL" id="SPOI01000085">
    <property type="protein sequence ID" value="TIB37921.1"/>
    <property type="molecule type" value="Genomic_DNA"/>
</dbReference>
<feature type="transmembrane region" description="Helical" evidence="15">
    <location>
        <begin position="499"/>
        <end position="522"/>
    </location>
</feature>
<dbReference type="GO" id="GO:0006826">
    <property type="term" value="P:iron ion transport"/>
    <property type="evidence" value="ECO:0007669"/>
    <property type="project" value="UniProtKB-ARBA"/>
</dbReference>
<feature type="transmembrane region" description="Helical" evidence="15">
    <location>
        <begin position="683"/>
        <end position="704"/>
    </location>
</feature>
<keyword evidence="9 15" id="KW-1133">Transmembrane helix</keyword>
<dbReference type="Gene3D" id="1.10.510.10">
    <property type="entry name" value="Transferase(Phosphotransferase) domain 1"/>
    <property type="match status" value="1"/>
</dbReference>
<dbReference type="GO" id="GO:0006879">
    <property type="term" value="P:intracellular iron ion homeostasis"/>
    <property type="evidence" value="ECO:0007669"/>
    <property type="project" value="TreeGrafter"/>
</dbReference>
<evidence type="ECO:0000259" key="17">
    <source>
        <dbReference type="PROSITE" id="PS51384"/>
    </source>
</evidence>
<proteinExistence type="inferred from homology"/>
<feature type="transmembrane region" description="Helical" evidence="15">
    <location>
        <begin position="1011"/>
        <end position="1034"/>
    </location>
</feature>
<feature type="region of interest" description="Disordered" evidence="14">
    <location>
        <begin position="1891"/>
        <end position="1911"/>
    </location>
</feature>
<dbReference type="PROSITE" id="PS00108">
    <property type="entry name" value="PROTEIN_KINASE_ST"/>
    <property type="match status" value="1"/>
</dbReference>
<comment type="similarity">
    <text evidence="2">Belongs to the ferric reductase (FRE) family.</text>
</comment>
<name>A0A4T0JCD0_WALIC</name>
<dbReference type="EC" id="1.16.1.9" evidence="3"/>
<dbReference type="InterPro" id="IPR023584">
    <property type="entry name" value="Ribosome_recyc_fac_dom"/>
</dbReference>
<dbReference type="InterPro" id="IPR036191">
    <property type="entry name" value="RRF_sf"/>
</dbReference>
<feature type="transmembrane region" description="Helical" evidence="15">
    <location>
        <begin position="1096"/>
        <end position="1114"/>
    </location>
</feature>
<evidence type="ECO:0000256" key="10">
    <source>
        <dbReference type="ARBA" id="ARBA00023002"/>
    </source>
</evidence>
<dbReference type="SUPFAM" id="SSF56112">
    <property type="entry name" value="Protein kinase-like (PK-like)"/>
    <property type="match status" value="1"/>
</dbReference>
<dbReference type="Pfam" id="PF01794">
    <property type="entry name" value="Ferric_reduct"/>
    <property type="match status" value="2"/>
</dbReference>
<dbReference type="GO" id="GO:0004672">
    <property type="term" value="F:protein kinase activity"/>
    <property type="evidence" value="ECO:0007669"/>
    <property type="project" value="InterPro"/>
</dbReference>
<dbReference type="InterPro" id="IPR017938">
    <property type="entry name" value="Riboflavin_synthase-like_b-brl"/>
</dbReference>
<dbReference type="PROSITE" id="PS50011">
    <property type="entry name" value="PROTEIN_KINASE_DOM"/>
    <property type="match status" value="1"/>
</dbReference>
<evidence type="ECO:0000256" key="5">
    <source>
        <dbReference type="ARBA" id="ARBA00022475"/>
    </source>
</evidence>
<evidence type="ECO:0000259" key="16">
    <source>
        <dbReference type="PROSITE" id="PS50011"/>
    </source>
</evidence>
<feature type="transmembrane region" description="Helical" evidence="15">
    <location>
        <begin position="1054"/>
        <end position="1075"/>
    </location>
</feature>
<evidence type="ECO:0000256" key="11">
    <source>
        <dbReference type="ARBA" id="ARBA00023065"/>
    </source>
</evidence>
<evidence type="ECO:0000256" key="14">
    <source>
        <dbReference type="SAM" id="MobiDB-lite"/>
    </source>
</evidence>
<feature type="domain" description="FAD-binding FR-type" evidence="17">
    <location>
        <begin position="1219"/>
        <end position="1322"/>
    </location>
</feature>
<dbReference type="InterPro" id="IPR013112">
    <property type="entry name" value="FAD-bd_8"/>
</dbReference>
<dbReference type="GO" id="GO:0005886">
    <property type="term" value="C:plasma membrane"/>
    <property type="evidence" value="ECO:0007669"/>
    <property type="project" value="UniProtKB-SubCell"/>
</dbReference>
<dbReference type="InterPro" id="IPR051410">
    <property type="entry name" value="Ferric/Cupric_Reductase"/>
</dbReference>
<dbReference type="FunFam" id="3.30.1360.40:FF:000001">
    <property type="entry name" value="Ribosome-recycling factor"/>
    <property type="match status" value="1"/>
</dbReference>
<feature type="transmembrane region" description="Helical" evidence="15">
    <location>
        <begin position="435"/>
        <end position="456"/>
    </location>
</feature>
<comment type="catalytic activity">
    <reaction evidence="13">
        <text>2 a Fe(II)-siderophore + NADP(+) + H(+) = 2 a Fe(III)-siderophore + NADPH</text>
        <dbReference type="Rhea" id="RHEA:28795"/>
        <dbReference type="Rhea" id="RHEA-COMP:11342"/>
        <dbReference type="Rhea" id="RHEA-COMP:11344"/>
        <dbReference type="ChEBI" id="CHEBI:15378"/>
        <dbReference type="ChEBI" id="CHEBI:29033"/>
        <dbReference type="ChEBI" id="CHEBI:29034"/>
        <dbReference type="ChEBI" id="CHEBI:57783"/>
        <dbReference type="ChEBI" id="CHEBI:58349"/>
        <dbReference type="EC" id="1.16.1.9"/>
    </reaction>
</comment>
<dbReference type="Gene3D" id="1.10.132.20">
    <property type="entry name" value="Ribosome-recycling factor"/>
    <property type="match status" value="1"/>
</dbReference>
<sequence length="2061" mass="231436">MTTSMEFSWASCERGVGAYTPTHLTSPPKFTLVENMAVDGQEEVDAPVDTRKSSCVAGTPLPGLQILKDDVEKVAKEDEAYPDWLAARSTHARSFSTASTLLKKKAVKTSAAKSTKNDAVRADSTVVLPTKGKKQDKSRNWEEAKVETTHQQEEAEGSFDLSFNDFTSKQNDITAKCKKDLEILVNRVGRVTPDLLDSVRVEIDKEMFNLQSVASVSVKDGSSLLVSVFDSSMIRDVEKAIFAANLGLTPQKIAENVLKCPVPKPAADTKSKLAKEAAGIAENARIALRLRRQALQKTISKQKDGKASGDLRTIDKMMDEATIAHSKAVDDLLKYLSPASFGIFEKPLTHFHTPNPENLAHLRHLFGVYFVDIGEDITDFGSYSDYPAANFLQISHLAKSYMAVCVKPFVSYCPSSDERKSATADRDSWYDAPKWALAVAMCFTAILIVVIIIQAIKHVSLSSRRVMKSGWGGPYGCFVKMAALARALHYHRFKIRSYFLPYSFPLILVTFMFTWITIWTFVTFPYYRPGMEYGSPPLGVRAGYIATALVPLVFALGSRVNPVTFLTGISHERLQVYHQYGARFILFMSIVHTIPFIVAPYQQGLEYDGSRETARYFLQYYYDQTEQFWNGIPPLVALVWIIISSMGYFRRFSYEFFVIQHVISTLFFLVWMLIHVQVSLLSAWYYCFVAVGTMIWSWFGRVLWTLWANEFKLNRATLEPLSEGITRVRIVTPVRWTPAQSVYLRFPTMKCFQSHPFTIASVPNVDVHSNTNVMQLLIRGKGGITKDIHDKAKNGVSSTYCLIDGPYGGLSNPIDNYKHVTLISGGTGINATVGILLDLVRKMEKGETLVEHIDFVWTIRSIGSMEWFNDTFKSLSTHSTFSNVNLVIHVTGSNPAETVAVEKSESRYSNEPVAYDEQLYNFAKGRPDVKDIVKESTKAAQGVDLAVVPIYGLVVGLALLGLVLFVVILQQTKYYLAKHPQRKKQIPSFLRQIAAVCRAGKYHQIKIHKWYLPHTIPLVGIILLFIWLAVWPLATLPYYTDNFLAEKPPLATRAGSLAMALVPFIFTLGSRVNPISLATGISHEKLQTYHQYGSRLLLFISLVHGVPMLLAPYFEGYRTGGNAAGRTALQYAWDNNAHFESGTVLIVFLVWINISSLRIFRRISYEFFVFQHIVTTIAFLANLFPHVNVTYMDAWNYLFATVALVLYSWFGRLVITIYSNKLSTSHAQLENLTEGMTRLSIKTKIRWSPGQHIYIRFPFLKPLQSHPFTITSIPSTDSEHSVIQLLARAKKGVTKILHERAQQGNTYIPCFVDGSYGGAVPLDGYRNVLLLSGGTGITCNMPLLLDLVQRMETRATICEHITLVWSIRSKKSLEWFDATFRALSRLASYDNVRVRIFLSGDKTEPATSSITSLASTDSSSSITEKKVYEITTGRPDLEKLLNEAARHSAGTTLGLSVCGPKLFNWKVMNKVAEMELQIAAQDSSLEIYTQNTPSLTSASADESTDEDQRHARSTPSRFIFDKPIIRQFDKKSKLHPIHGWKRRLHSNTPSPRSPASSSSLHSYDTDDSCNLGEEHAHLNRKYGKWVKTLGTGAGGTVRLIAKKSRSLSHSLSRSSSTRSNRLNSSSVYAVKEFRQRRNGESQKEYVKKVTAEFCVGVTLKHRNIIETVDIISERGHYYEIMEYAPYDLFSVVMSGKMSRGEIYCVFKQIVDGVDYLHNMGLAHRDLKLDNCVLTDNSTVKLIDFGTATVFKYPGKRTVKATGVVGSDPYLAPEVLYSSTEKAKREHKNEYDPRLADIWSIGIIFICMLLRRFPWKIPDETSDQSYALFLKTHPELCCPVVEDEESGVKSPNLDDKPEWTELQKTFEEYNISGCSTADAADERDKDLSDRIFPKPCQEPTSLPASPKESKVDDLRSAAQVRSMTISNMGRVNEVQPKSIPKRPSIKDRTASQTTYVNGSSDSMFKLLPREARDCLQRMICPEPKRRSTLNELLRGGEEILDATEGLDLYGELSKPDSESADQRARRSDYVSDKWLQSLDSCAIRPSSNHTHTVVEAIADAKK</sequence>
<dbReference type="GO" id="GO:0006412">
    <property type="term" value="P:translation"/>
    <property type="evidence" value="ECO:0007669"/>
    <property type="project" value="UniProtKB-KW"/>
</dbReference>
<dbReference type="SMART" id="SM00220">
    <property type="entry name" value="S_TKc"/>
    <property type="match status" value="1"/>
</dbReference>
<dbReference type="InterPro" id="IPR008271">
    <property type="entry name" value="Ser/Thr_kinase_AS"/>
</dbReference>
<keyword evidence="4" id="KW-0813">Transport</keyword>
<dbReference type="SUPFAM" id="SSF55194">
    <property type="entry name" value="Ribosome recycling factor, RRF"/>
    <property type="match status" value="1"/>
</dbReference>
<feature type="region of interest" description="Disordered" evidence="14">
    <location>
        <begin position="1934"/>
        <end position="1956"/>
    </location>
</feature>
<feature type="transmembrane region" description="Helical" evidence="15">
    <location>
        <begin position="542"/>
        <end position="560"/>
    </location>
</feature>
<dbReference type="PROSITE" id="PS51384">
    <property type="entry name" value="FAD_FR"/>
    <property type="match status" value="2"/>
</dbReference>
<dbReference type="Pfam" id="PF01765">
    <property type="entry name" value="RRF"/>
    <property type="match status" value="1"/>
</dbReference>
<feature type="transmembrane region" description="Helical" evidence="15">
    <location>
        <begin position="1167"/>
        <end position="1185"/>
    </location>
</feature>
<dbReference type="SFLD" id="SFLDS00052">
    <property type="entry name" value="Ferric_Reductase_Domain"/>
    <property type="match status" value="2"/>
</dbReference>
<keyword evidence="8" id="KW-0249">Electron transport</keyword>
<dbReference type="Proteomes" id="UP000310689">
    <property type="component" value="Unassembled WGS sequence"/>
</dbReference>
<dbReference type="Pfam" id="PF08022">
    <property type="entry name" value="FAD_binding_8"/>
    <property type="match status" value="2"/>
</dbReference>
<dbReference type="InterPro" id="IPR013870">
    <property type="entry name" value="Ribosomal_mL54"/>
</dbReference>
<dbReference type="InterPro" id="IPR013130">
    <property type="entry name" value="Fe3_Rdtase_TM_dom"/>
</dbReference>
<dbReference type="PANTHER" id="PTHR32361">
    <property type="entry name" value="FERRIC/CUPRIC REDUCTASE TRANSMEMBRANE COMPONENT"/>
    <property type="match status" value="1"/>
</dbReference>
<dbReference type="InterPro" id="IPR011009">
    <property type="entry name" value="Kinase-like_dom_sf"/>
</dbReference>
<dbReference type="GO" id="GO:0052851">
    <property type="term" value="F:ferric-chelate reductase (NADPH) activity"/>
    <property type="evidence" value="ECO:0007669"/>
    <property type="project" value="UniProtKB-EC"/>
</dbReference>